<evidence type="ECO:0000256" key="8">
    <source>
        <dbReference type="ARBA" id="ARBA00046357"/>
    </source>
</evidence>
<dbReference type="AlphaFoldDB" id="A0A8D2DX57"/>
<dbReference type="SUPFAM" id="SSF57667">
    <property type="entry name" value="beta-beta-alpha zinc fingers"/>
    <property type="match status" value="1"/>
</dbReference>
<name>A0A8D2DX57_SCIVU</name>
<reference evidence="10" key="2">
    <citation type="submission" date="2025-09" db="UniProtKB">
        <authorList>
            <consortium name="Ensembl"/>
        </authorList>
    </citation>
    <scope>IDENTIFICATION</scope>
</reference>
<dbReference type="PANTHER" id="PTHR31148">
    <property type="entry name" value="U1 SMALL NUCLEAR RIBONUCLEOPROTEIN C"/>
    <property type="match status" value="1"/>
</dbReference>
<evidence type="ECO:0000256" key="7">
    <source>
        <dbReference type="ARBA" id="ARBA00023274"/>
    </source>
</evidence>
<comment type="subcellular location">
    <subcellularLocation>
        <location evidence="1">Nucleus</location>
    </subcellularLocation>
</comment>
<dbReference type="SMART" id="SM00451">
    <property type="entry name" value="ZnF_U1"/>
    <property type="match status" value="1"/>
</dbReference>
<protein>
    <recommendedName>
        <fullName evidence="9">Matrin-type domain-containing protein</fullName>
    </recommendedName>
</protein>
<dbReference type="InterPro" id="IPR003604">
    <property type="entry name" value="Matrin/U1-like-C_Znf_C2H2"/>
</dbReference>
<comment type="subunit">
    <text evidence="8">Component of the U1 snRNP. The U1 snRNP is composed of the U1 snRNA and the 7 core Sm proteins SNRPB, SNRPD1, SNRPD2, SNRPD3, SNRPE, SNRPF and SNRPG that assemble in a heptameric protein ring on the Sm site of the small nuclear RNA to form the core snRNP, and at least 3 U1 snRNP-specific proteins SNRNP70/U1-70K, SNRPA/U1-A and SNRPC/U1-C. SNRPC/U1-C interacts with U1 snRNA and the 5' splice-site region of the pre-mRNA. Interacts (via N-terminus) with TIA1 (via C-terminus); thereby promoting spliceosomal U1 snRNP recruitment to 5' splice sites.</text>
</comment>
<dbReference type="InterPro" id="IPR036236">
    <property type="entry name" value="Znf_C2H2_sf"/>
</dbReference>
<dbReference type="Ensembl" id="ENSSVLT00005033309.1">
    <property type="protein sequence ID" value="ENSSVLP00005029991.1"/>
    <property type="gene ID" value="ENSSVLG00005023665.1"/>
</dbReference>
<keyword evidence="6" id="KW-0539">Nucleus</keyword>
<dbReference type="GO" id="GO:0008270">
    <property type="term" value="F:zinc ion binding"/>
    <property type="evidence" value="ECO:0007669"/>
    <property type="project" value="UniProtKB-KW"/>
</dbReference>
<keyword evidence="11" id="KW-1185">Reference proteome</keyword>
<feature type="domain" description="Matrin-type" evidence="9">
    <location>
        <begin position="4"/>
        <end position="36"/>
    </location>
</feature>
<dbReference type="Gene3D" id="3.30.160.60">
    <property type="entry name" value="Classic Zinc Finger"/>
    <property type="match status" value="1"/>
</dbReference>
<dbReference type="PANTHER" id="PTHR31148:SF1">
    <property type="entry name" value="U1 SMALL NUCLEAR RIBONUCLEOPROTEIN C"/>
    <property type="match status" value="1"/>
</dbReference>
<evidence type="ECO:0000313" key="11">
    <source>
        <dbReference type="Proteomes" id="UP000694564"/>
    </source>
</evidence>
<dbReference type="PROSITE" id="PS50171">
    <property type="entry name" value="ZF_MATRIN"/>
    <property type="match status" value="1"/>
</dbReference>
<evidence type="ECO:0000256" key="2">
    <source>
        <dbReference type="ARBA" id="ARBA00022723"/>
    </source>
</evidence>
<reference evidence="10" key="1">
    <citation type="submission" date="2025-08" db="UniProtKB">
        <authorList>
            <consortium name="Ensembl"/>
        </authorList>
    </citation>
    <scope>IDENTIFICATION</scope>
</reference>
<proteinExistence type="predicted"/>
<evidence type="ECO:0000256" key="5">
    <source>
        <dbReference type="ARBA" id="ARBA00022884"/>
    </source>
</evidence>
<keyword evidence="7" id="KW-0687">Ribonucleoprotein</keyword>
<keyword evidence="3" id="KW-0863">Zinc-finger</keyword>
<evidence type="ECO:0000256" key="1">
    <source>
        <dbReference type="ARBA" id="ARBA00004123"/>
    </source>
</evidence>
<organism evidence="10 11">
    <name type="scientific">Sciurus vulgaris</name>
    <name type="common">Eurasian red squirrel</name>
    <dbReference type="NCBI Taxonomy" id="55149"/>
    <lineage>
        <taxon>Eukaryota</taxon>
        <taxon>Metazoa</taxon>
        <taxon>Chordata</taxon>
        <taxon>Craniata</taxon>
        <taxon>Vertebrata</taxon>
        <taxon>Euteleostomi</taxon>
        <taxon>Mammalia</taxon>
        <taxon>Eutheria</taxon>
        <taxon>Euarchontoglires</taxon>
        <taxon>Glires</taxon>
        <taxon>Rodentia</taxon>
        <taxon>Sciuromorpha</taxon>
        <taxon>Sciuridae</taxon>
        <taxon>Sciurinae</taxon>
        <taxon>Sciurini</taxon>
        <taxon>Sciurus</taxon>
    </lineage>
</organism>
<dbReference type="InterPro" id="IPR000690">
    <property type="entry name" value="Matrin/U1-C_Znf_C2H2"/>
</dbReference>
<evidence type="ECO:0000256" key="4">
    <source>
        <dbReference type="ARBA" id="ARBA00022833"/>
    </source>
</evidence>
<dbReference type="GeneTree" id="ENSGT00730000110997"/>
<dbReference type="Proteomes" id="UP000694564">
    <property type="component" value="Chromosome 18"/>
</dbReference>
<keyword evidence="5" id="KW-0694">RNA-binding</keyword>
<dbReference type="GO" id="GO:0000395">
    <property type="term" value="P:mRNA 5'-splice site recognition"/>
    <property type="evidence" value="ECO:0007669"/>
    <property type="project" value="InterPro"/>
</dbReference>
<keyword evidence="2" id="KW-0479">Metal-binding</keyword>
<dbReference type="OrthoDB" id="76567at2759"/>
<dbReference type="GO" id="GO:0030627">
    <property type="term" value="F:pre-mRNA 5'-splice site binding"/>
    <property type="evidence" value="ECO:0007669"/>
    <property type="project" value="InterPro"/>
</dbReference>
<dbReference type="GO" id="GO:0005685">
    <property type="term" value="C:U1 snRNP"/>
    <property type="evidence" value="ECO:0007669"/>
    <property type="project" value="InterPro"/>
</dbReference>
<dbReference type="InterPro" id="IPR017340">
    <property type="entry name" value="U1_snRNP-C"/>
</dbReference>
<sequence length="184" mass="21209">MHKFYCNYCDIFLTHDAPSVRKTHSSGRKHKENMKDSYQKWIKKLAKMMEEQVQSLINKATAAFQLGRVLLVPSLYLLWQMHPTSRQSSSAWYDASIPHGRPSYDVSDGPSSSWDDACGICFWNEGTHRRPHASNTCPPMMTPPARPMMASTWPGMMIRQQRIEGVFIYLFVYLWSCDSRGTLP</sequence>
<dbReference type="Pfam" id="PF06220">
    <property type="entry name" value="zf-U1"/>
    <property type="match status" value="1"/>
</dbReference>
<evidence type="ECO:0000256" key="6">
    <source>
        <dbReference type="ARBA" id="ARBA00023242"/>
    </source>
</evidence>
<accession>A0A8D2DX57</accession>
<evidence type="ECO:0000313" key="10">
    <source>
        <dbReference type="Ensembl" id="ENSSVLP00005029991.1"/>
    </source>
</evidence>
<evidence type="ECO:0000259" key="9">
    <source>
        <dbReference type="PROSITE" id="PS50171"/>
    </source>
</evidence>
<keyword evidence="4" id="KW-0862">Zinc</keyword>
<dbReference type="InterPro" id="IPR013085">
    <property type="entry name" value="U1-CZ_Znf_C2H2"/>
</dbReference>
<evidence type="ECO:0000256" key="3">
    <source>
        <dbReference type="ARBA" id="ARBA00022771"/>
    </source>
</evidence>